<comment type="caution">
    <text evidence="2">The sequence shown here is derived from an EMBL/GenBank/DDBJ whole genome shotgun (WGS) entry which is preliminary data.</text>
</comment>
<keyword evidence="3" id="KW-1185">Reference proteome</keyword>
<organism evidence="2 3">
    <name type="scientific">Novimethylophilus kurashikiensis</name>
    <dbReference type="NCBI Taxonomy" id="1825523"/>
    <lineage>
        <taxon>Bacteria</taxon>
        <taxon>Pseudomonadati</taxon>
        <taxon>Pseudomonadota</taxon>
        <taxon>Betaproteobacteria</taxon>
        <taxon>Nitrosomonadales</taxon>
        <taxon>Methylophilaceae</taxon>
        <taxon>Novimethylophilus</taxon>
    </lineage>
</organism>
<gene>
    <name evidence="2" type="ORF">NMK_0311</name>
</gene>
<dbReference type="PROSITE" id="PS51724">
    <property type="entry name" value="SPOR"/>
    <property type="match status" value="1"/>
</dbReference>
<dbReference type="OrthoDB" id="5298866at2"/>
<dbReference type="SUPFAM" id="SSF110997">
    <property type="entry name" value="Sporulation related repeat"/>
    <property type="match status" value="1"/>
</dbReference>
<dbReference type="Proteomes" id="UP000245081">
    <property type="component" value="Unassembled WGS sequence"/>
</dbReference>
<sequence length="229" mass="25068">MKWLVWGLLLLNVAVFGVFKLTEGHTTSSEPLTGHEPIAPEKIKMLTPDELNALPKKAASPADQPQLAPISTTAPAAVACYEWGGFPVSEVMRAKAALDTLGLQAQPRQLVPHEGTRFWVYVPPRHTQEEAQAKVDELKALGVTDTFIVKEVPWRYAISLGMFKDEALANKFLESLRQRGVKSAVKGLKGHDGEMTSYVLSHVSLSQDDLASKLQPGFPGIELKQVSCQ</sequence>
<feature type="domain" description="SPOR" evidence="1">
    <location>
        <begin position="112"/>
        <end position="189"/>
    </location>
</feature>
<dbReference type="GO" id="GO:0042834">
    <property type="term" value="F:peptidoglycan binding"/>
    <property type="evidence" value="ECO:0007669"/>
    <property type="project" value="InterPro"/>
</dbReference>
<dbReference type="AlphaFoldDB" id="A0A2R5F2D3"/>
<dbReference type="InterPro" id="IPR036680">
    <property type="entry name" value="SPOR-like_sf"/>
</dbReference>
<accession>A0A2R5F2D3</accession>
<protein>
    <recommendedName>
        <fullName evidence="1">SPOR domain-containing protein</fullName>
    </recommendedName>
</protein>
<proteinExistence type="predicted"/>
<dbReference type="RefSeq" id="WP_109014009.1">
    <property type="nucleotide sequence ID" value="NZ_BDOQ01000002.1"/>
</dbReference>
<evidence type="ECO:0000313" key="2">
    <source>
        <dbReference type="EMBL" id="GBG12776.1"/>
    </source>
</evidence>
<evidence type="ECO:0000313" key="3">
    <source>
        <dbReference type="Proteomes" id="UP000245081"/>
    </source>
</evidence>
<dbReference type="EMBL" id="BDOQ01000002">
    <property type="protein sequence ID" value="GBG12776.1"/>
    <property type="molecule type" value="Genomic_DNA"/>
</dbReference>
<name>A0A2R5F2D3_9PROT</name>
<evidence type="ECO:0000259" key="1">
    <source>
        <dbReference type="PROSITE" id="PS51724"/>
    </source>
</evidence>
<dbReference type="InterPro" id="IPR007730">
    <property type="entry name" value="SPOR-like_dom"/>
</dbReference>
<reference evidence="2 3" key="1">
    <citation type="journal article" date="2018" name="Environ. Microbiol.">
        <title>Isolation and genomic characterization of Novimethylophilus kurashikiensis gen. nov. sp. nov., a new lanthanide-dependent methylotrophic species of Methylophilaceae.</title>
        <authorList>
            <person name="Lv H."/>
            <person name="Sahin N."/>
            <person name="Tani A."/>
        </authorList>
    </citation>
    <scope>NUCLEOTIDE SEQUENCE [LARGE SCALE GENOMIC DNA]</scope>
    <source>
        <strain evidence="2 3">La2-4</strain>
    </source>
</reference>